<feature type="region of interest" description="Disordered" evidence="1">
    <location>
        <begin position="1"/>
        <end position="167"/>
    </location>
</feature>
<dbReference type="Proteomes" id="UP000694941">
    <property type="component" value="Unplaced"/>
</dbReference>
<feature type="compositionally biased region" description="Basic and acidic residues" evidence="1">
    <location>
        <begin position="35"/>
        <end position="52"/>
    </location>
</feature>
<feature type="compositionally biased region" description="Basic and acidic residues" evidence="1">
    <location>
        <begin position="79"/>
        <end position="90"/>
    </location>
</feature>
<sequence>MKSSRISPGPRTVNMGKGTSYRPRTSSKRNTPQRNETEQKATHSSQKDENCRKTTSNKPSDCRRLGGSRQEQQNTCNKENPKRTVSDSDVLKNSGSGDQNSNSEASQTSSPSINSQNSDSASKTTKKKTGRVVQSRYKAAASRAAKPSTPRSISLERVSDSQSGRKE</sequence>
<dbReference type="RefSeq" id="XP_022258824.1">
    <property type="nucleotide sequence ID" value="XM_022403116.1"/>
</dbReference>
<feature type="compositionally biased region" description="Polar residues" evidence="1">
    <location>
        <begin position="22"/>
        <end position="34"/>
    </location>
</feature>
<feature type="compositionally biased region" description="Low complexity" evidence="1">
    <location>
        <begin position="138"/>
        <end position="151"/>
    </location>
</feature>
<gene>
    <name evidence="3" type="primary">LOC106474818</name>
</gene>
<reference evidence="3" key="1">
    <citation type="submission" date="2025-08" db="UniProtKB">
        <authorList>
            <consortium name="RefSeq"/>
        </authorList>
    </citation>
    <scope>IDENTIFICATION</scope>
    <source>
        <tissue evidence="3">Muscle</tissue>
    </source>
</reference>
<feature type="compositionally biased region" description="Basic and acidic residues" evidence="1">
    <location>
        <begin position="157"/>
        <end position="167"/>
    </location>
</feature>
<feature type="compositionally biased region" description="Polar residues" evidence="1">
    <location>
        <begin position="69"/>
        <end position="78"/>
    </location>
</feature>
<evidence type="ECO:0000313" key="2">
    <source>
        <dbReference type="Proteomes" id="UP000694941"/>
    </source>
</evidence>
<evidence type="ECO:0000313" key="3">
    <source>
        <dbReference type="RefSeq" id="XP_022258824.1"/>
    </source>
</evidence>
<organism evidence="2 3">
    <name type="scientific">Limulus polyphemus</name>
    <name type="common">Atlantic horseshoe crab</name>
    <dbReference type="NCBI Taxonomy" id="6850"/>
    <lineage>
        <taxon>Eukaryota</taxon>
        <taxon>Metazoa</taxon>
        <taxon>Ecdysozoa</taxon>
        <taxon>Arthropoda</taxon>
        <taxon>Chelicerata</taxon>
        <taxon>Merostomata</taxon>
        <taxon>Xiphosura</taxon>
        <taxon>Limulidae</taxon>
        <taxon>Limulus</taxon>
    </lineage>
</organism>
<keyword evidence="2" id="KW-1185">Reference proteome</keyword>
<proteinExistence type="predicted"/>
<feature type="compositionally biased region" description="Low complexity" evidence="1">
    <location>
        <begin position="105"/>
        <end position="123"/>
    </location>
</feature>
<evidence type="ECO:0000256" key="1">
    <source>
        <dbReference type="SAM" id="MobiDB-lite"/>
    </source>
</evidence>
<name>A0ABM1TSG8_LIMPO</name>
<feature type="compositionally biased region" description="Polar residues" evidence="1">
    <location>
        <begin position="91"/>
        <end position="104"/>
    </location>
</feature>
<accession>A0ABM1TSG8</accession>
<dbReference type="GeneID" id="106474818"/>
<protein>
    <submittedName>
        <fullName evidence="3">Uncharacterized protein LOC106474818</fullName>
    </submittedName>
</protein>
<feature type="non-terminal residue" evidence="3">
    <location>
        <position position="167"/>
    </location>
</feature>